<protein>
    <submittedName>
        <fullName evidence="1">Uncharacterized protein</fullName>
    </submittedName>
</protein>
<gene>
    <name evidence="1" type="ORF">FIBSPDRAFT_852569</name>
</gene>
<dbReference type="EMBL" id="KV417503">
    <property type="protein sequence ID" value="KZP28424.1"/>
    <property type="molecule type" value="Genomic_DNA"/>
</dbReference>
<dbReference type="Proteomes" id="UP000076532">
    <property type="component" value="Unassembled WGS sequence"/>
</dbReference>
<keyword evidence="2" id="KW-1185">Reference proteome</keyword>
<proteinExistence type="predicted"/>
<name>A0A166RM89_9AGAM</name>
<dbReference type="AlphaFoldDB" id="A0A166RM89"/>
<sequence length="73" mass="8385">MTGERLFVKLVGDLGRATRMFNMRYCLFGFLERLSNSLKHCLSLQPQRQPQILPATPQRVADCLTRQPCCETV</sequence>
<organism evidence="1 2">
    <name type="scientific">Athelia psychrophila</name>
    <dbReference type="NCBI Taxonomy" id="1759441"/>
    <lineage>
        <taxon>Eukaryota</taxon>
        <taxon>Fungi</taxon>
        <taxon>Dikarya</taxon>
        <taxon>Basidiomycota</taxon>
        <taxon>Agaricomycotina</taxon>
        <taxon>Agaricomycetes</taxon>
        <taxon>Agaricomycetidae</taxon>
        <taxon>Atheliales</taxon>
        <taxon>Atheliaceae</taxon>
        <taxon>Athelia</taxon>
    </lineage>
</organism>
<dbReference type="OrthoDB" id="3243413at2759"/>
<evidence type="ECO:0000313" key="1">
    <source>
        <dbReference type="EMBL" id="KZP28424.1"/>
    </source>
</evidence>
<reference evidence="1 2" key="1">
    <citation type="journal article" date="2016" name="Mol. Biol. Evol.">
        <title>Comparative Genomics of Early-Diverging Mushroom-Forming Fungi Provides Insights into the Origins of Lignocellulose Decay Capabilities.</title>
        <authorList>
            <person name="Nagy L.G."/>
            <person name="Riley R."/>
            <person name="Tritt A."/>
            <person name="Adam C."/>
            <person name="Daum C."/>
            <person name="Floudas D."/>
            <person name="Sun H."/>
            <person name="Yadav J.S."/>
            <person name="Pangilinan J."/>
            <person name="Larsson K.H."/>
            <person name="Matsuura K."/>
            <person name="Barry K."/>
            <person name="Labutti K."/>
            <person name="Kuo R."/>
            <person name="Ohm R.A."/>
            <person name="Bhattacharya S.S."/>
            <person name="Shirouzu T."/>
            <person name="Yoshinaga Y."/>
            <person name="Martin F.M."/>
            <person name="Grigoriev I.V."/>
            <person name="Hibbett D.S."/>
        </authorList>
    </citation>
    <scope>NUCLEOTIDE SEQUENCE [LARGE SCALE GENOMIC DNA]</scope>
    <source>
        <strain evidence="1 2">CBS 109695</strain>
    </source>
</reference>
<evidence type="ECO:0000313" key="2">
    <source>
        <dbReference type="Proteomes" id="UP000076532"/>
    </source>
</evidence>
<accession>A0A166RM89</accession>